<dbReference type="InterPro" id="IPR002477">
    <property type="entry name" value="Peptidoglycan-bd-like"/>
</dbReference>
<evidence type="ECO:0000259" key="1">
    <source>
        <dbReference type="Pfam" id="PF01471"/>
    </source>
</evidence>
<name>A0A376F6D6_ENTAS</name>
<dbReference type="Proteomes" id="UP000255163">
    <property type="component" value="Unassembled WGS sequence"/>
</dbReference>
<dbReference type="EC" id="3.5.1.28" evidence="2"/>
<dbReference type="InterPro" id="IPR036505">
    <property type="entry name" value="Amidase/PGRP_sf"/>
</dbReference>
<proteinExistence type="predicted"/>
<gene>
    <name evidence="2" type="primary">amiD_2</name>
    <name evidence="2" type="ORF">NCTC12123_00946</name>
</gene>
<dbReference type="GO" id="GO:0008745">
    <property type="term" value="F:N-acetylmuramoyl-L-alanine amidase activity"/>
    <property type="evidence" value="ECO:0007669"/>
    <property type="project" value="UniProtKB-EC"/>
</dbReference>
<feature type="domain" description="Peptidoglycan binding-like" evidence="1">
    <location>
        <begin position="59"/>
        <end position="103"/>
    </location>
</feature>
<dbReference type="Pfam" id="PF01471">
    <property type="entry name" value="PG_binding_1"/>
    <property type="match status" value="1"/>
</dbReference>
<evidence type="ECO:0000313" key="3">
    <source>
        <dbReference type="Proteomes" id="UP000255163"/>
    </source>
</evidence>
<dbReference type="InterPro" id="IPR036365">
    <property type="entry name" value="PGBD-like_sf"/>
</dbReference>
<sequence length="115" mass="13039">MWWPTPDIAPQRKDDPGPLFPWQALAMQGIGAWPDPARVAFYLNGKPRDELVEPKVLLDLLARYGYEVTDNMTNAQQKRAIVAFQMHFRPARWDGVADRETLAIAEALLESYGQG</sequence>
<dbReference type="GO" id="GO:0009253">
    <property type="term" value="P:peptidoglycan catabolic process"/>
    <property type="evidence" value="ECO:0007669"/>
    <property type="project" value="InterPro"/>
</dbReference>
<reference evidence="2 3" key="1">
    <citation type="submission" date="2018-06" db="EMBL/GenBank/DDBJ databases">
        <authorList>
            <consortium name="Pathogen Informatics"/>
            <person name="Doyle S."/>
        </authorList>
    </citation>
    <scope>NUCLEOTIDE SEQUENCE [LARGE SCALE GENOMIC DNA]</scope>
    <source>
        <strain evidence="2 3">NCTC12123</strain>
    </source>
</reference>
<dbReference type="EMBL" id="UFYI01000007">
    <property type="protein sequence ID" value="STD18792.1"/>
    <property type="molecule type" value="Genomic_DNA"/>
</dbReference>
<dbReference type="Gene3D" id="1.10.101.10">
    <property type="entry name" value="PGBD-like superfamily/PGBD"/>
    <property type="match status" value="1"/>
</dbReference>
<dbReference type="SUPFAM" id="SSF55846">
    <property type="entry name" value="N-acetylmuramoyl-L-alanine amidase-like"/>
    <property type="match status" value="1"/>
</dbReference>
<accession>A0A376F6D6</accession>
<dbReference type="InterPro" id="IPR036366">
    <property type="entry name" value="PGBDSf"/>
</dbReference>
<dbReference type="AlphaFoldDB" id="A0A376F6D6"/>
<keyword evidence="2" id="KW-0378">Hydrolase</keyword>
<protein>
    <submittedName>
        <fullName evidence="2">N-acetylmuramyl-L-alanine amidase, negative regulator of AmpC, AmpD</fullName>
        <ecNumber evidence="2">3.5.1.28</ecNumber>
    </submittedName>
</protein>
<organism evidence="2 3">
    <name type="scientific">Enterobacter asburiae</name>
    <dbReference type="NCBI Taxonomy" id="61645"/>
    <lineage>
        <taxon>Bacteria</taxon>
        <taxon>Pseudomonadati</taxon>
        <taxon>Pseudomonadota</taxon>
        <taxon>Gammaproteobacteria</taxon>
        <taxon>Enterobacterales</taxon>
        <taxon>Enterobacteriaceae</taxon>
        <taxon>Enterobacter</taxon>
        <taxon>Enterobacter cloacae complex</taxon>
    </lineage>
</organism>
<evidence type="ECO:0000313" key="2">
    <source>
        <dbReference type="EMBL" id="STD18792.1"/>
    </source>
</evidence>
<dbReference type="SUPFAM" id="SSF47090">
    <property type="entry name" value="PGBD-like"/>
    <property type="match status" value="1"/>
</dbReference>